<dbReference type="EMBL" id="QJRG01000049">
    <property type="protein sequence ID" value="RWU17989.1"/>
    <property type="molecule type" value="Genomic_DNA"/>
</dbReference>
<comment type="caution">
    <text evidence="3">The sequence shown here is derived from an EMBL/GenBank/DDBJ whole genome shotgun (WGS) entry which is preliminary data.</text>
</comment>
<name>A0A443ZGN9_9PSED</name>
<accession>A0A443ZGN9</accession>
<evidence type="ECO:0000313" key="4">
    <source>
        <dbReference type="Proteomes" id="UP000288983"/>
    </source>
</evidence>
<dbReference type="Proteomes" id="UP000288983">
    <property type="component" value="Unassembled WGS sequence"/>
</dbReference>
<evidence type="ECO:0000256" key="2">
    <source>
        <dbReference type="SAM" id="MobiDB-lite"/>
    </source>
</evidence>
<keyword evidence="1" id="KW-0175">Coiled coil</keyword>
<dbReference type="OrthoDB" id="10018710at2"/>
<organism evidence="3 4">
    <name type="scientific">Pseudomonas alkylphenolica</name>
    <dbReference type="NCBI Taxonomy" id="237609"/>
    <lineage>
        <taxon>Bacteria</taxon>
        <taxon>Pseudomonadati</taxon>
        <taxon>Pseudomonadota</taxon>
        <taxon>Gammaproteobacteria</taxon>
        <taxon>Pseudomonadales</taxon>
        <taxon>Pseudomonadaceae</taxon>
        <taxon>Pseudomonas</taxon>
    </lineage>
</organism>
<feature type="compositionally biased region" description="Basic residues" evidence="2">
    <location>
        <begin position="136"/>
        <end position="145"/>
    </location>
</feature>
<dbReference type="Pfam" id="PF02090">
    <property type="entry name" value="SPAM"/>
    <property type="match status" value="1"/>
</dbReference>
<feature type="coiled-coil region" evidence="1">
    <location>
        <begin position="42"/>
        <end position="79"/>
    </location>
</feature>
<protein>
    <submittedName>
        <fullName evidence="3">Uncharacterized protein</fullName>
    </submittedName>
</protein>
<reference evidence="3 4" key="1">
    <citation type="submission" date="2018-06" db="EMBL/GenBank/DDBJ databases">
        <title>Bacteria isolated from soil of Wuhan.</title>
        <authorList>
            <person name="Wei X."/>
            <person name="Chunhua H."/>
        </authorList>
    </citation>
    <scope>NUCLEOTIDE SEQUENCE [LARGE SCALE GENOMIC DNA]</scope>
    <source>
        <strain evidence="4">xwS2</strain>
    </source>
</reference>
<proteinExistence type="predicted"/>
<gene>
    <name evidence="3" type="ORF">DM813_25300</name>
</gene>
<evidence type="ECO:0000313" key="3">
    <source>
        <dbReference type="EMBL" id="RWU17989.1"/>
    </source>
</evidence>
<dbReference type="InterPro" id="IPR002954">
    <property type="entry name" value="Salm_SPAgM"/>
</dbReference>
<evidence type="ECO:0000256" key="1">
    <source>
        <dbReference type="SAM" id="Coils"/>
    </source>
</evidence>
<dbReference type="AlphaFoldDB" id="A0A443ZGN9"/>
<sequence length="177" mass="21176">MLCINGCARVPNRQSRPKLPSRHCMRCSSEWQAWLQLGEGRLQAVQQNLACTVQQARVLKEQAGELQERQAALHALRQEENGQRLSHSQLLDLLRRQAMFRRQSQVWTLELEQISLQQRQLQQDQVNQQQQLSALQRRHDKHQRHLQQMSRQRQRQCQRREDDELDEQRFKAGLWNE</sequence>
<feature type="region of interest" description="Disordered" evidence="2">
    <location>
        <begin position="130"/>
        <end position="163"/>
    </location>
</feature>